<dbReference type="Gene3D" id="1.10.540.10">
    <property type="entry name" value="Acyl-CoA dehydrogenase/oxidase, N-terminal domain"/>
    <property type="match status" value="1"/>
</dbReference>
<sequence>MSLRITPDADAEDLRAVVRDLLERRGEPSRDAEPTWDPDLWRRFAGELGVAALDVPEDLGGAGASFREVAVVAEELGRRPVRLPWFSTAVLAVGALLELSGTDELRRELLASLASGERTGTFAFREDHGEWDPDHLGTRAEGDDDAGWRLSGTKLQVVDGATADLLFVVAAVEGEPAVFVVDGTAEGLVRSPLRALDLSRQLADVLLDRVPARRLGHPGDAREAVARVLRRGRAALACEQTGGAAAAMELSVAYAADRVQFGRPIATFQAIKHRCADMAVRVEAARSASWWAAAALAEVSSETPAAVATAALVCSEAYAWVAAETVQVHGGIGFTWEHVAHLHVRRATADGVLLGAAHGEALLEAVDVARA</sequence>
<accession>A0A7Y9DU89</accession>
<feature type="domain" description="Acyl-CoA dehydrogenase/oxidase N-terminal" evidence="7">
    <location>
        <begin position="10"/>
        <end position="117"/>
    </location>
</feature>
<evidence type="ECO:0000256" key="4">
    <source>
        <dbReference type="ARBA" id="ARBA00022827"/>
    </source>
</evidence>
<dbReference type="Proteomes" id="UP000535890">
    <property type="component" value="Unassembled WGS sequence"/>
</dbReference>
<feature type="domain" description="Acyl-CoA dehydrogenase/oxidase C-terminal" evidence="6">
    <location>
        <begin position="226"/>
        <end position="355"/>
    </location>
</feature>
<dbReference type="InterPro" id="IPR009075">
    <property type="entry name" value="AcylCo_DH/oxidase_C"/>
</dbReference>
<proteinExistence type="inferred from homology"/>
<evidence type="ECO:0000256" key="1">
    <source>
        <dbReference type="ARBA" id="ARBA00001974"/>
    </source>
</evidence>
<dbReference type="SUPFAM" id="SSF47203">
    <property type="entry name" value="Acyl-CoA dehydrogenase C-terminal domain-like"/>
    <property type="match status" value="1"/>
</dbReference>
<evidence type="ECO:0000259" key="6">
    <source>
        <dbReference type="Pfam" id="PF00441"/>
    </source>
</evidence>
<comment type="caution">
    <text evidence="8">The sequence shown here is derived from an EMBL/GenBank/DDBJ whole genome shotgun (WGS) entry which is preliminary data.</text>
</comment>
<dbReference type="PANTHER" id="PTHR43884">
    <property type="entry name" value="ACYL-COA DEHYDROGENASE"/>
    <property type="match status" value="1"/>
</dbReference>
<dbReference type="AlphaFoldDB" id="A0A7Y9DU89"/>
<keyword evidence="9" id="KW-1185">Reference proteome</keyword>
<organism evidence="8 9">
    <name type="scientific">Actinomycetospora corticicola</name>
    <dbReference type="NCBI Taxonomy" id="663602"/>
    <lineage>
        <taxon>Bacteria</taxon>
        <taxon>Bacillati</taxon>
        <taxon>Actinomycetota</taxon>
        <taxon>Actinomycetes</taxon>
        <taxon>Pseudonocardiales</taxon>
        <taxon>Pseudonocardiaceae</taxon>
        <taxon>Actinomycetospora</taxon>
    </lineage>
</organism>
<dbReference type="InterPro" id="IPR013786">
    <property type="entry name" value="AcylCoA_DH/ox_N"/>
</dbReference>
<keyword evidence="4" id="KW-0274">FAD</keyword>
<evidence type="ECO:0000313" key="9">
    <source>
        <dbReference type="Proteomes" id="UP000535890"/>
    </source>
</evidence>
<dbReference type="Gene3D" id="2.40.110.10">
    <property type="entry name" value="Butyryl-CoA Dehydrogenase, subunit A, domain 2"/>
    <property type="match status" value="1"/>
</dbReference>
<dbReference type="InterPro" id="IPR009100">
    <property type="entry name" value="AcylCoA_DH/oxidase_NM_dom_sf"/>
</dbReference>
<dbReference type="EMBL" id="JACCBN010000001">
    <property type="protein sequence ID" value="NYD35638.1"/>
    <property type="molecule type" value="Genomic_DNA"/>
</dbReference>
<evidence type="ECO:0000313" key="8">
    <source>
        <dbReference type="EMBL" id="NYD35638.1"/>
    </source>
</evidence>
<dbReference type="GO" id="GO:0003995">
    <property type="term" value="F:acyl-CoA dehydrogenase activity"/>
    <property type="evidence" value="ECO:0007669"/>
    <property type="project" value="TreeGrafter"/>
</dbReference>
<evidence type="ECO:0000256" key="2">
    <source>
        <dbReference type="ARBA" id="ARBA00009347"/>
    </source>
</evidence>
<evidence type="ECO:0000256" key="3">
    <source>
        <dbReference type="ARBA" id="ARBA00022630"/>
    </source>
</evidence>
<dbReference type="InterPro" id="IPR037069">
    <property type="entry name" value="AcylCoA_DH/ox_N_sf"/>
</dbReference>
<keyword evidence="3" id="KW-0285">Flavoprotein</keyword>
<dbReference type="RefSeq" id="WP_179793445.1">
    <property type="nucleotide sequence ID" value="NZ_BAABHP010000017.1"/>
</dbReference>
<evidence type="ECO:0000256" key="5">
    <source>
        <dbReference type="ARBA" id="ARBA00023002"/>
    </source>
</evidence>
<dbReference type="Pfam" id="PF02771">
    <property type="entry name" value="Acyl-CoA_dh_N"/>
    <property type="match status" value="1"/>
</dbReference>
<comment type="cofactor">
    <cofactor evidence="1">
        <name>FAD</name>
        <dbReference type="ChEBI" id="CHEBI:57692"/>
    </cofactor>
</comment>
<dbReference type="InterPro" id="IPR046373">
    <property type="entry name" value="Acyl-CoA_Oxase/DH_mid-dom_sf"/>
</dbReference>
<evidence type="ECO:0000259" key="7">
    <source>
        <dbReference type="Pfam" id="PF02771"/>
    </source>
</evidence>
<dbReference type="GO" id="GO:0050660">
    <property type="term" value="F:flavin adenine dinucleotide binding"/>
    <property type="evidence" value="ECO:0007669"/>
    <property type="project" value="InterPro"/>
</dbReference>
<reference evidence="8 9" key="1">
    <citation type="submission" date="2020-07" db="EMBL/GenBank/DDBJ databases">
        <title>Sequencing the genomes of 1000 actinobacteria strains.</title>
        <authorList>
            <person name="Klenk H.-P."/>
        </authorList>
    </citation>
    <scope>NUCLEOTIDE SEQUENCE [LARGE SCALE GENOMIC DNA]</scope>
    <source>
        <strain evidence="8 9">DSM 45772</strain>
    </source>
</reference>
<protein>
    <submittedName>
        <fullName evidence="8">Alkylation response protein AidB-like acyl-CoA dehydrogenase</fullName>
    </submittedName>
</protein>
<name>A0A7Y9DU89_9PSEU</name>
<dbReference type="InterPro" id="IPR036250">
    <property type="entry name" value="AcylCo_DH-like_C"/>
</dbReference>
<dbReference type="Pfam" id="PF00441">
    <property type="entry name" value="Acyl-CoA_dh_1"/>
    <property type="match status" value="1"/>
</dbReference>
<comment type="similarity">
    <text evidence="2">Belongs to the acyl-CoA dehydrogenase family.</text>
</comment>
<keyword evidence="5" id="KW-0560">Oxidoreductase</keyword>
<dbReference type="Gene3D" id="1.20.140.10">
    <property type="entry name" value="Butyryl-CoA Dehydrogenase, subunit A, domain 3"/>
    <property type="match status" value="1"/>
</dbReference>
<gene>
    <name evidence="8" type="ORF">BJ983_001740</name>
</gene>
<dbReference type="SUPFAM" id="SSF56645">
    <property type="entry name" value="Acyl-CoA dehydrogenase NM domain-like"/>
    <property type="match status" value="1"/>
</dbReference>
<dbReference type="PANTHER" id="PTHR43884:SF20">
    <property type="entry name" value="ACYL-COA DEHYDROGENASE FADE28"/>
    <property type="match status" value="1"/>
</dbReference>